<dbReference type="GO" id="GO:0051959">
    <property type="term" value="F:dynein light intermediate chain binding"/>
    <property type="evidence" value="ECO:0007669"/>
    <property type="project" value="InterPro"/>
</dbReference>
<dbReference type="InterPro" id="IPR026983">
    <property type="entry name" value="DHC"/>
</dbReference>
<evidence type="ECO:0000259" key="1">
    <source>
        <dbReference type="Pfam" id="PF08393"/>
    </source>
</evidence>
<dbReference type="Pfam" id="PF08393">
    <property type="entry name" value="DHC_N2"/>
    <property type="match status" value="1"/>
</dbReference>
<dbReference type="Proteomes" id="UP000654075">
    <property type="component" value="Unassembled WGS sequence"/>
</dbReference>
<dbReference type="InterPro" id="IPR013602">
    <property type="entry name" value="Dynein_heavy_linker"/>
</dbReference>
<gene>
    <name evidence="2" type="ORF">PGLA1383_LOCUS36635</name>
</gene>
<sequence>MAARHWGEVLKEISSATQAPDHIQVAHLENAGLFEHGSERPRQIVDAVTSRACLEFGLVSSVECAVQAWEHVELPLTLPSNEATAVPCLIGDLEEIFDLLEGDLTALTCVLQSQHCSERLSQRAEDACVKLRRASEVLSSIADLQSRYMALEPIFRPGIVPQDELPGQAAEKFELADETWRLLMQRAQTTYKTVLHFTAQSTMAKQLLRLSECLQWAEGAASHILLVRRLASPRLWFLEDSRLLKAMANTRKQPQHTTTTTITITITTTITTTNTNNKNNNNNKQQPNQQQTAFLCYCCWLVVCCCLL</sequence>
<accession>A0A813G8K4</accession>
<dbReference type="PANTHER" id="PTHR45703">
    <property type="entry name" value="DYNEIN HEAVY CHAIN"/>
    <property type="match status" value="1"/>
</dbReference>
<protein>
    <recommendedName>
        <fullName evidence="1">Dynein heavy chain linker domain-containing protein</fullName>
    </recommendedName>
</protein>
<organism evidence="2 3">
    <name type="scientific">Polarella glacialis</name>
    <name type="common">Dinoflagellate</name>
    <dbReference type="NCBI Taxonomy" id="89957"/>
    <lineage>
        <taxon>Eukaryota</taxon>
        <taxon>Sar</taxon>
        <taxon>Alveolata</taxon>
        <taxon>Dinophyceae</taxon>
        <taxon>Suessiales</taxon>
        <taxon>Suessiaceae</taxon>
        <taxon>Polarella</taxon>
    </lineage>
</organism>
<feature type="domain" description="Dynein heavy chain linker" evidence="1">
    <location>
        <begin position="1"/>
        <end position="255"/>
    </location>
</feature>
<dbReference type="InterPro" id="IPR042222">
    <property type="entry name" value="Dynein_2_N"/>
</dbReference>
<proteinExistence type="predicted"/>
<dbReference type="EMBL" id="CAJNNV010026805">
    <property type="protein sequence ID" value="CAE8619041.1"/>
    <property type="molecule type" value="Genomic_DNA"/>
</dbReference>
<comment type="caution">
    <text evidence="2">The sequence shown here is derived from an EMBL/GenBank/DDBJ whole genome shotgun (WGS) entry which is preliminary data.</text>
</comment>
<dbReference type="GO" id="GO:0007018">
    <property type="term" value="P:microtubule-based movement"/>
    <property type="evidence" value="ECO:0007669"/>
    <property type="project" value="InterPro"/>
</dbReference>
<evidence type="ECO:0000313" key="3">
    <source>
        <dbReference type="Proteomes" id="UP000654075"/>
    </source>
</evidence>
<dbReference type="AlphaFoldDB" id="A0A813G8K4"/>
<name>A0A813G8K4_POLGL</name>
<evidence type="ECO:0000313" key="2">
    <source>
        <dbReference type="EMBL" id="CAE8619041.1"/>
    </source>
</evidence>
<dbReference type="Gene3D" id="1.20.140.100">
    <property type="entry name" value="Dynein heavy chain, N-terminal domain 2"/>
    <property type="match status" value="1"/>
</dbReference>
<keyword evidence="3" id="KW-1185">Reference proteome</keyword>
<dbReference type="GO" id="GO:0030286">
    <property type="term" value="C:dynein complex"/>
    <property type="evidence" value="ECO:0007669"/>
    <property type="project" value="InterPro"/>
</dbReference>
<dbReference type="GO" id="GO:0045505">
    <property type="term" value="F:dynein intermediate chain binding"/>
    <property type="evidence" value="ECO:0007669"/>
    <property type="project" value="InterPro"/>
</dbReference>
<reference evidence="2" key="1">
    <citation type="submission" date="2021-02" db="EMBL/GenBank/DDBJ databases">
        <authorList>
            <person name="Dougan E. K."/>
            <person name="Rhodes N."/>
            <person name="Thang M."/>
            <person name="Chan C."/>
        </authorList>
    </citation>
    <scope>NUCLEOTIDE SEQUENCE</scope>
</reference>